<feature type="transmembrane region" description="Helical" evidence="1">
    <location>
        <begin position="43"/>
        <end position="65"/>
    </location>
</feature>
<keyword evidence="1" id="KW-1133">Transmembrane helix</keyword>
<dbReference type="Proteomes" id="UP001430193">
    <property type="component" value="Unassembled WGS sequence"/>
</dbReference>
<dbReference type="Pfam" id="PF08241">
    <property type="entry name" value="Methyltransf_11"/>
    <property type="match status" value="1"/>
</dbReference>
<keyword evidence="3" id="KW-0808">Transferase</keyword>
<evidence type="ECO:0000256" key="1">
    <source>
        <dbReference type="SAM" id="Phobius"/>
    </source>
</evidence>
<keyword evidence="1" id="KW-0472">Membrane</keyword>
<evidence type="ECO:0000259" key="2">
    <source>
        <dbReference type="Pfam" id="PF08241"/>
    </source>
</evidence>
<dbReference type="PANTHER" id="PTHR45277:SF1">
    <property type="entry name" value="EXPRESSED PROTEIN"/>
    <property type="match status" value="1"/>
</dbReference>
<reference evidence="3" key="1">
    <citation type="submission" date="2020-10" db="EMBL/GenBank/DDBJ databases">
        <title>Phylogeny of dyella-like bacteria.</title>
        <authorList>
            <person name="Fu J."/>
        </authorList>
    </citation>
    <scope>NUCLEOTIDE SEQUENCE</scope>
    <source>
        <strain evidence="3">DHON07</strain>
    </source>
</reference>
<dbReference type="EMBL" id="JADIKF010000040">
    <property type="protein sequence ID" value="MBM7131487.1"/>
    <property type="molecule type" value="Genomic_DNA"/>
</dbReference>
<dbReference type="GO" id="GO:0032259">
    <property type="term" value="P:methylation"/>
    <property type="evidence" value="ECO:0007669"/>
    <property type="project" value="UniProtKB-KW"/>
</dbReference>
<dbReference type="RefSeq" id="WP_204633051.1">
    <property type="nucleotide sequence ID" value="NZ_BSOC01000001.1"/>
</dbReference>
<sequence length="280" mass="29801">MRVGKASFGSYFIRMHNSSGGQPMASTANVEPRIHYGIDAPGVFRANIILGVLFASAAAAGLLWLGPTAVSVWLCAGAALLATLLFYLAGVMLWSSLVGKMRVRDRLVSAMALAGHERVLDAGCGNGLALIACAKKLTTGQAVGVDVWTTKDLSNNTPAATLANAAAAGVADRVDVKTGDITRLPFPDASFDVVVSMTVIHNISSQALRDQALCELVRVLKPGGRIAVFDLRHGERYAEVLQRAGLTVRDISHDRLWLLSGRSLLAQKTRFDSKKFNPST</sequence>
<feature type="domain" description="Methyltransferase type 11" evidence="2">
    <location>
        <begin position="120"/>
        <end position="227"/>
    </location>
</feature>
<dbReference type="PANTHER" id="PTHR45277">
    <property type="entry name" value="EXPRESSED PROTEIN"/>
    <property type="match status" value="1"/>
</dbReference>
<evidence type="ECO:0000313" key="3">
    <source>
        <dbReference type="EMBL" id="MBM7131487.1"/>
    </source>
</evidence>
<name>A0ABS2KL32_9GAMM</name>
<comment type="caution">
    <text evidence="3">The sequence shown here is derived from an EMBL/GenBank/DDBJ whole genome shotgun (WGS) entry which is preliminary data.</text>
</comment>
<evidence type="ECO:0000313" key="4">
    <source>
        <dbReference type="Proteomes" id="UP001430193"/>
    </source>
</evidence>
<feature type="transmembrane region" description="Helical" evidence="1">
    <location>
        <begin position="71"/>
        <end position="94"/>
    </location>
</feature>
<dbReference type="SUPFAM" id="SSF53335">
    <property type="entry name" value="S-adenosyl-L-methionine-dependent methyltransferases"/>
    <property type="match status" value="1"/>
</dbReference>
<keyword evidence="4" id="KW-1185">Reference proteome</keyword>
<dbReference type="InterPro" id="IPR029063">
    <property type="entry name" value="SAM-dependent_MTases_sf"/>
</dbReference>
<dbReference type="Gene3D" id="3.40.50.150">
    <property type="entry name" value="Vaccinia Virus protein VP39"/>
    <property type="match status" value="1"/>
</dbReference>
<dbReference type="CDD" id="cd02440">
    <property type="entry name" value="AdoMet_MTases"/>
    <property type="match status" value="1"/>
</dbReference>
<accession>A0ABS2KL32</accession>
<proteinExistence type="predicted"/>
<gene>
    <name evidence="3" type="ORF">ISS99_18345</name>
</gene>
<dbReference type="GO" id="GO:0008168">
    <property type="term" value="F:methyltransferase activity"/>
    <property type="evidence" value="ECO:0007669"/>
    <property type="project" value="UniProtKB-KW"/>
</dbReference>
<organism evidence="3 4">
    <name type="scientific">Dyella mobilis</name>
    <dbReference type="NCBI Taxonomy" id="1849582"/>
    <lineage>
        <taxon>Bacteria</taxon>
        <taxon>Pseudomonadati</taxon>
        <taxon>Pseudomonadota</taxon>
        <taxon>Gammaproteobacteria</taxon>
        <taxon>Lysobacterales</taxon>
        <taxon>Rhodanobacteraceae</taxon>
        <taxon>Dyella</taxon>
    </lineage>
</organism>
<dbReference type="InterPro" id="IPR013216">
    <property type="entry name" value="Methyltransf_11"/>
</dbReference>
<keyword evidence="3" id="KW-0489">Methyltransferase</keyword>
<protein>
    <submittedName>
        <fullName evidence="3">Methyltransferase domain-containing protein</fullName>
    </submittedName>
</protein>
<keyword evidence="1" id="KW-0812">Transmembrane</keyword>